<dbReference type="PANTHER" id="PTHR30244:SF36">
    <property type="entry name" value="3-OXO-GLUCOSE-6-PHOSPHATE:GLUTAMATE AMINOTRANSFERASE"/>
    <property type="match status" value="1"/>
</dbReference>
<dbReference type="Gene3D" id="3.40.640.10">
    <property type="entry name" value="Type I PLP-dependent aspartate aminotransferase-like (Major domain)"/>
    <property type="match status" value="1"/>
</dbReference>
<dbReference type="AlphaFoldDB" id="C6BXU9"/>
<keyword evidence="6" id="KW-0032">Aminotransferase</keyword>
<dbReference type="HOGENOM" id="CLU_033332_6_0_7"/>
<dbReference type="eggNOG" id="COG0399">
    <property type="taxonomic scope" value="Bacteria"/>
</dbReference>
<dbReference type="PANTHER" id="PTHR30244">
    <property type="entry name" value="TRANSAMINASE"/>
    <property type="match status" value="1"/>
</dbReference>
<dbReference type="PIRSF" id="PIRSF000390">
    <property type="entry name" value="PLP_StrS"/>
    <property type="match status" value="1"/>
</dbReference>
<evidence type="ECO:0000313" key="6">
    <source>
        <dbReference type="EMBL" id="ACS78657.1"/>
    </source>
</evidence>
<dbReference type="EMBL" id="CP001649">
    <property type="protein sequence ID" value="ACS78657.1"/>
    <property type="molecule type" value="Genomic_DNA"/>
</dbReference>
<keyword evidence="7" id="KW-1185">Reference proteome</keyword>
<keyword evidence="1 4" id="KW-0663">Pyridoxal phosphate</keyword>
<accession>C6BXU9</accession>
<dbReference type="KEGG" id="dsa:Desal_0591"/>
<dbReference type="GO" id="GO:0000271">
    <property type="term" value="P:polysaccharide biosynthetic process"/>
    <property type="evidence" value="ECO:0007669"/>
    <property type="project" value="TreeGrafter"/>
</dbReference>
<evidence type="ECO:0000256" key="3">
    <source>
        <dbReference type="PIRSR" id="PIRSR000390-1"/>
    </source>
</evidence>
<dbReference type="InterPro" id="IPR000653">
    <property type="entry name" value="DegT/StrS_aminotransferase"/>
</dbReference>
<dbReference type="STRING" id="526222.Desal_0591"/>
<protein>
    <submittedName>
        <fullName evidence="6">DegT/DnrJ/EryC1/StrS aminotransferase</fullName>
    </submittedName>
</protein>
<dbReference type="GO" id="GO:0008483">
    <property type="term" value="F:transaminase activity"/>
    <property type="evidence" value="ECO:0007669"/>
    <property type="project" value="UniProtKB-KW"/>
</dbReference>
<dbReference type="OrthoDB" id="9766188at2"/>
<keyword evidence="6" id="KW-0808">Transferase</keyword>
<evidence type="ECO:0000313" key="7">
    <source>
        <dbReference type="Proteomes" id="UP000002601"/>
    </source>
</evidence>
<organism evidence="6 7">
    <name type="scientific">Maridesulfovibrio salexigens (strain ATCC 14822 / DSM 2638 / NCIMB 8403 / VKM B-1763)</name>
    <name type="common">Desulfovibrio salexigens</name>
    <dbReference type="NCBI Taxonomy" id="526222"/>
    <lineage>
        <taxon>Bacteria</taxon>
        <taxon>Pseudomonadati</taxon>
        <taxon>Thermodesulfobacteriota</taxon>
        <taxon>Desulfovibrionia</taxon>
        <taxon>Desulfovibrionales</taxon>
        <taxon>Desulfovibrionaceae</taxon>
        <taxon>Maridesulfovibrio</taxon>
    </lineage>
</organism>
<feature type="active site" description="Proton acceptor" evidence="3">
    <location>
        <position position="186"/>
    </location>
</feature>
<gene>
    <name evidence="6" type="ordered locus">Desal_0591</name>
</gene>
<dbReference type="CDD" id="cd00616">
    <property type="entry name" value="AHBA_syn"/>
    <property type="match status" value="1"/>
</dbReference>
<sequence>MYIPFADLSSQYRSLQPEIDLAMKQVIEKCAFINGPYAHKFEEEFAQFCAADFCVGVGNGTDALFVALKGLGVGPGDEVLVPAMTFIATAEAVSMAGAKPVFVDVDPENGTMDVADLRAKISQASKAVIPVHLYGHPADMEAIEPLARENGLFIVQDAAQAHGATVGGRSLSAFGDCACYSFYPGKNLGAYGDAGAIVTGDAVLAERMRKFANHGRKDKYDHQFEGVNSRMDGLQAAVLSVKLKHLKDWTDRRRAVAAVYDRELSGIEGFKLLKRRVWAGHVYHLYVVRCNDREALSDYLAENGVASGIHYPVAVPFMEAYECYGHTHEDFPAAYAMQESILSLPMYAELSEDSALRVCEVVRGYFAGAE</sequence>
<name>C6BXU9_MARSD</name>
<reference evidence="6 7" key="1">
    <citation type="submission" date="2009-06" db="EMBL/GenBank/DDBJ databases">
        <title>Complete sequence of Desulfovibrio salexigens DSM 2638.</title>
        <authorList>
            <consortium name="US DOE Joint Genome Institute"/>
            <person name="Lucas S."/>
            <person name="Copeland A."/>
            <person name="Lapidus A."/>
            <person name="Glavina del Rio T."/>
            <person name="Tice H."/>
            <person name="Bruce D."/>
            <person name="Goodwin L."/>
            <person name="Pitluck S."/>
            <person name="Munk A.C."/>
            <person name="Brettin T."/>
            <person name="Detter J.C."/>
            <person name="Han C."/>
            <person name="Tapia R."/>
            <person name="Larimer F."/>
            <person name="Land M."/>
            <person name="Hauser L."/>
            <person name="Kyrpides N."/>
            <person name="Anderson I."/>
            <person name="Wall J.D."/>
            <person name="Arkin A.P."/>
            <person name="Dehal P."/>
            <person name="Chivian D."/>
            <person name="Giles B."/>
            <person name="Hazen T.C."/>
        </authorList>
    </citation>
    <scope>NUCLEOTIDE SEQUENCE [LARGE SCALE GENOMIC DNA]</scope>
    <source>
        <strain evidence="7">ATCC 14822 / DSM 2638 / NCIMB 8403 / VKM B-1763</strain>
    </source>
</reference>
<proteinExistence type="inferred from homology"/>
<dbReference type="Proteomes" id="UP000002601">
    <property type="component" value="Chromosome"/>
</dbReference>
<evidence type="ECO:0000256" key="5">
    <source>
        <dbReference type="RuleBase" id="RU004508"/>
    </source>
</evidence>
<dbReference type="GO" id="GO:0030170">
    <property type="term" value="F:pyridoxal phosphate binding"/>
    <property type="evidence" value="ECO:0007669"/>
    <property type="project" value="TreeGrafter"/>
</dbReference>
<comment type="similarity">
    <text evidence="2 5">Belongs to the DegT/DnrJ/EryC1 family.</text>
</comment>
<dbReference type="InterPro" id="IPR015422">
    <property type="entry name" value="PyrdxlP-dep_Trfase_small"/>
</dbReference>
<dbReference type="InterPro" id="IPR015421">
    <property type="entry name" value="PyrdxlP-dep_Trfase_major"/>
</dbReference>
<dbReference type="Pfam" id="PF01041">
    <property type="entry name" value="DegT_DnrJ_EryC1"/>
    <property type="match status" value="1"/>
</dbReference>
<dbReference type="SUPFAM" id="SSF53383">
    <property type="entry name" value="PLP-dependent transferases"/>
    <property type="match status" value="1"/>
</dbReference>
<evidence type="ECO:0000256" key="4">
    <source>
        <dbReference type="PIRSR" id="PIRSR000390-2"/>
    </source>
</evidence>
<dbReference type="Gene3D" id="3.90.1150.10">
    <property type="entry name" value="Aspartate Aminotransferase, domain 1"/>
    <property type="match status" value="1"/>
</dbReference>
<feature type="modified residue" description="N6-(pyridoxal phosphate)lysine" evidence="4">
    <location>
        <position position="186"/>
    </location>
</feature>
<dbReference type="RefSeq" id="WP_015850476.1">
    <property type="nucleotide sequence ID" value="NC_012881.1"/>
</dbReference>
<evidence type="ECO:0000256" key="2">
    <source>
        <dbReference type="ARBA" id="ARBA00037999"/>
    </source>
</evidence>
<dbReference type="InterPro" id="IPR015424">
    <property type="entry name" value="PyrdxlP-dep_Trfase"/>
</dbReference>
<evidence type="ECO:0000256" key="1">
    <source>
        <dbReference type="ARBA" id="ARBA00022898"/>
    </source>
</evidence>